<keyword evidence="2" id="KW-1185">Reference proteome</keyword>
<name>A0A498I101_MALDO</name>
<dbReference type="Proteomes" id="UP000290289">
    <property type="component" value="Chromosome 15"/>
</dbReference>
<protein>
    <submittedName>
        <fullName evidence="1">Uncharacterized protein</fullName>
    </submittedName>
</protein>
<comment type="caution">
    <text evidence="1">The sequence shown here is derived from an EMBL/GenBank/DDBJ whole genome shotgun (WGS) entry which is preliminary data.</text>
</comment>
<accession>A0A498I101</accession>
<reference evidence="1 2" key="1">
    <citation type="submission" date="2018-10" db="EMBL/GenBank/DDBJ databases">
        <title>A high-quality apple genome assembly.</title>
        <authorList>
            <person name="Hu J."/>
        </authorList>
    </citation>
    <scope>NUCLEOTIDE SEQUENCE [LARGE SCALE GENOMIC DNA]</scope>
    <source>
        <strain evidence="2">cv. HFTH1</strain>
        <tissue evidence="1">Young leaf</tissue>
    </source>
</reference>
<dbReference type="AlphaFoldDB" id="A0A498I101"/>
<dbReference type="EMBL" id="RDQH01000341">
    <property type="protein sequence ID" value="RXH75547.1"/>
    <property type="molecule type" value="Genomic_DNA"/>
</dbReference>
<gene>
    <name evidence="1" type="ORF">DVH24_039246</name>
</gene>
<organism evidence="1 2">
    <name type="scientific">Malus domestica</name>
    <name type="common">Apple</name>
    <name type="synonym">Pyrus malus</name>
    <dbReference type="NCBI Taxonomy" id="3750"/>
    <lineage>
        <taxon>Eukaryota</taxon>
        <taxon>Viridiplantae</taxon>
        <taxon>Streptophyta</taxon>
        <taxon>Embryophyta</taxon>
        <taxon>Tracheophyta</taxon>
        <taxon>Spermatophyta</taxon>
        <taxon>Magnoliopsida</taxon>
        <taxon>eudicotyledons</taxon>
        <taxon>Gunneridae</taxon>
        <taxon>Pentapetalae</taxon>
        <taxon>rosids</taxon>
        <taxon>fabids</taxon>
        <taxon>Rosales</taxon>
        <taxon>Rosaceae</taxon>
        <taxon>Amygdaloideae</taxon>
        <taxon>Maleae</taxon>
        <taxon>Malus</taxon>
    </lineage>
</organism>
<evidence type="ECO:0000313" key="1">
    <source>
        <dbReference type="EMBL" id="RXH75547.1"/>
    </source>
</evidence>
<evidence type="ECO:0000313" key="2">
    <source>
        <dbReference type="Proteomes" id="UP000290289"/>
    </source>
</evidence>
<proteinExistence type="predicted"/>
<sequence>MQMSLAWDPPIREKVKLNVDGARGFLETTSVIGLVVSRSTWAKLTRVFQDYVWRWILFL</sequence>